<proteinExistence type="predicted"/>
<reference evidence="2" key="1">
    <citation type="submission" date="2021-11" db="EMBL/GenBank/DDBJ databases">
        <title>Streptomyces corallinus and Kineosporia corallina sp. nov., two new coral-derived marine actinobacteria.</title>
        <authorList>
            <person name="Buangrab K."/>
            <person name="Sutthacheep M."/>
            <person name="Yeemin T."/>
            <person name="Harunari E."/>
            <person name="Igarashi Y."/>
            <person name="Sripreechasak P."/>
            <person name="Kanchanasin P."/>
            <person name="Tanasupawat S."/>
            <person name="Phongsopitanun W."/>
        </authorList>
    </citation>
    <scope>NUCLEOTIDE SEQUENCE</scope>
    <source>
        <strain evidence="2">JCM 31032</strain>
    </source>
</reference>
<feature type="region of interest" description="Disordered" evidence="1">
    <location>
        <begin position="1"/>
        <end position="24"/>
    </location>
</feature>
<protein>
    <recommendedName>
        <fullName evidence="4">SAM-dependent methyltransferase</fullName>
    </recommendedName>
</protein>
<dbReference type="InterPro" id="IPR029063">
    <property type="entry name" value="SAM-dependent_MTases_sf"/>
</dbReference>
<evidence type="ECO:0000256" key="1">
    <source>
        <dbReference type="SAM" id="MobiDB-lite"/>
    </source>
</evidence>
<dbReference type="Gene3D" id="3.40.50.150">
    <property type="entry name" value="Vaccinia Virus protein VP39"/>
    <property type="match status" value="1"/>
</dbReference>
<evidence type="ECO:0000313" key="3">
    <source>
        <dbReference type="Proteomes" id="UP001138997"/>
    </source>
</evidence>
<dbReference type="EMBL" id="JAJOMB010000012">
    <property type="protein sequence ID" value="MCD5313661.1"/>
    <property type="molecule type" value="Genomic_DNA"/>
</dbReference>
<sequence>MIQDLLDEDDHDHDEAYDRHSVPGRGATLTEQSWYSWHAPYDDLESEQTDRLAVVQERLVEYLDAAPAGSLRSLSLCSGQSRDLLPILVSHPRGGDVRATMIELDPLNASFLHGALGSTRLETVDVVVADAGESGSYVGAVPADLVLLCGVLANIELGDAFALVDALPTLCAAGATVVWSTYGDSLADVDAVLARFGTGSFEPVSLHREPGGSYVVGVHRFIGEPQPLQAGRRLFAFR</sequence>
<dbReference type="Proteomes" id="UP001138997">
    <property type="component" value="Unassembled WGS sequence"/>
</dbReference>
<name>A0A9X1SVH5_9ACTN</name>
<feature type="compositionally biased region" description="Acidic residues" evidence="1">
    <location>
        <begin position="1"/>
        <end position="12"/>
    </location>
</feature>
<comment type="caution">
    <text evidence="2">The sequence shown here is derived from an EMBL/GenBank/DDBJ whole genome shotgun (WGS) entry which is preliminary data.</text>
</comment>
<dbReference type="RefSeq" id="WP_231445064.1">
    <property type="nucleotide sequence ID" value="NZ_JAJOMB010000012.1"/>
</dbReference>
<dbReference type="SUPFAM" id="SSF53335">
    <property type="entry name" value="S-adenosyl-L-methionine-dependent methyltransferases"/>
    <property type="match status" value="1"/>
</dbReference>
<dbReference type="AlphaFoldDB" id="A0A9X1SVH5"/>
<organism evidence="2 3">
    <name type="scientific">Kineosporia babensis</name>
    <dbReference type="NCBI Taxonomy" id="499548"/>
    <lineage>
        <taxon>Bacteria</taxon>
        <taxon>Bacillati</taxon>
        <taxon>Actinomycetota</taxon>
        <taxon>Actinomycetes</taxon>
        <taxon>Kineosporiales</taxon>
        <taxon>Kineosporiaceae</taxon>
        <taxon>Kineosporia</taxon>
    </lineage>
</organism>
<keyword evidence="3" id="KW-1185">Reference proteome</keyword>
<gene>
    <name evidence="2" type="ORF">LR394_22380</name>
</gene>
<evidence type="ECO:0008006" key="4">
    <source>
        <dbReference type="Google" id="ProtNLM"/>
    </source>
</evidence>
<evidence type="ECO:0000313" key="2">
    <source>
        <dbReference type="EMBL" id="MCD5313661.1"/>
    </source>
</evidence>
<accession>A0A9X1SVH5</accession>